<evidence type="ECO:0000256" key="7">
    <source>
        <dbReference type="ARBA" id="ARBA00022989"/>
    </source>
</evidence>
<evidence type="ECO:0000256" key="6">
    <source>
        <dbReference type="ARBA" id="ARBA00022968"/>
    </source>
</evidence>
<protein>
    <recommendedName>
        <fullName evidence="3 13">Protein-tyrosine sulfotransferase</fullName>
        <ecNumber evidence="3 13">2.8.2.20</ecNumber>
    </recommendedName>
</protein>
<evidence type="ECO:0000256" key="5">
    <source>
        <dbReference type="ARBA" id="ARBA00022692"/>
    </source>
</evidence>
<keyword evidence="10" id="KW-1015">Disulfide bond</keyword>
<dbReference type="EC" id="2.8.2.20" evidence="3 13"/>
<keyword evidence="9" id="KW-0472">Membrane</keyword>
<proteinExistence type="inferred from homology"/>
<dbReference type="InterPro" id="IPR000719">
    <property type="entry name" value="Prot_kinase_dom"/>
</dbReference>
<dbReference type="GO" id="GO:0008476">
    <property type="term" value="F:protein-tyrosine sulfotransferase activity"/>
    <property type="evidence" value="ECO:0000318"/>
    <property type="project" value="GO_Central"/>
</dbReference>
<dbReference type="InterPro" id="IPR026634">
    <property type="entry name" value="TPST-like"/>
</dbReference>
<comment type="subcellular location">
    <subcellularLocation>
        <location evidence="1">Golgi apparatus membrane</location>
        <topology evidence="1">Single-pass type II membrane protein</topology>
    </subcellularLocation>
</comment>
<keyword evidence="11" id="KW-0325">Glycoprotein</keyword>
<evidence type="ECO:0000256" key="3">
    <source>
        <dbReference type="ARBA" id="ARBA00013262"/>
    </source>
</evidence>
<reference evidence="15" key="1">
    <citation type="journal article" date="2008" name="Nat. Genet.">
        <title>The Pristionchus pacificus genome provides a unique perspective on nematode lifestyle and parasitism.</title>
        <authorList>
            <person name="Dieterich C."/>
            <person name="Clifton S.W."/>
            <person name="Schuster L.N."/>
            <person name="Chinwalla A."/>
            <person name="Delehaunty K."/>
            <person name="Dinkelacker I."/>
            <person name="Fulton L."/>
            <person name="Fulton R."/>
            <person name="Godfrey J."/>
            <person name="Minx P."/>
            <person name="Mitreva M."/>
            <person name="Roeseler W."/>
            <person name="Tian H."/>
            <person name="Witte H."/>
            <person name="Yang S.P."/>
            <person name="Wilson R.K."/>
            <person name="Sommer R.J."/>
        </authorList>
    </citation>
    <scope>NUCLEOTIDE SEQUENCE [LARGE SCALE GENOMIC DNA]</scope>
    <source>
        <strain evidence="15">PS312</strain>
    </source>
</reference>
<comment type="similarity">
    <text evidence="2 13">Belongs to the protein sulfotransferase family.</text>
</comment>
<dbReference type="SMART" id="SM00220">
    <property type="entry name" value="S_TKc"/>
    <property type="match status" value="1"/>
</dbReference>
<dbReference type="InterPro" id="IPR011009">
    <property type="entry name" value="Kinase-like_dom_sf"/>
</dbReference>
<dbReference type="GO" id="GO:0005794">
    <property type="term" value="C:Golgi apparatus"/>
    <property type="evidence" value="ECO:0000318"/>
    <property type="project" value="GO_Central"/>
</dbReference>
<dbReference type="GO" id="GO:0000139">
    <property type="term" value="C:Golgi membrane"/>
    <property type="evidence" value="ECO:0007669"/>
    <property type="project" value="UniProtKB-SubCell"/>
</dbReference>
<keyword evidence="5" id="KW-0812">Transmembrane</keyword>
<dbReference type="AlphaFoldDB" id="A0A2A6B443"/>
<evidence type="ECO:0000313" key="15">
    <source>
        <dbReference type="Proteomes" id="UP000005239"/>
    </source>
</evidence>
<comment type="function">
    <text evidence="13">Catalyzes the O-sulfation of tyrosine residues within acidic motifs of polypeptides, using 3'-phosphoadenylyl sulfate (PAPS) as cosubstrate.</text>
</comment>
<evidence type="ECO:0000256" key="8">
    <source>
        <dbReference type="ARBA" id="ARBA00023034"/>
    </source>
</evidence>
<dbReference type="Gene3D" id="3.40.50.300">
    <property type="entry name" value="P-loop containing nucleotide triphosphate hydrolases"/>
    <property type="match status" value="1"/>
</dbReference>
<dbReference type="Proteomes" id="UP000005239">
    <property type="component" value="Unassembled WGS sequence"/>
</dbReference>
<dbReference type="FunFam" id="3.40.50.300:FF:000290">
    <property type="entry name" value="Protein-tyrosine sulfotransferase"/>
    <property type="match status" value="1"/>
</dbReference>
<dbReference type="GO" id="GO:0004672">
    <property type="term" value="F:protein kinase activity"/>
    <property type="evidence" value="ECO:0007669"/>
    <property type="project" value="InterPro"/>
</dbReference>
<evidence type="ECO:0000256" key="2">
    <source>
        <dbReference type="ARBA" id="ARBA00009988"/>
    </source>
</evidence>
<dbReference type="Gene3D" id="1.10.510.10">
    <property type="entry name" value="Transferase(Phosphotransferase) domain 1"/>
    <property type="match status" value="1"/>
</dbReference>
<evidence type="ECO:0000256" key="13">
    <source>
        <dbReference type="RuleBase" id="RU365018"/>
    </source>
</evidence>
<name>A0A2A6B443_PRIPA</name>
<evidence type="ECO:0000256" key="1">
    <source>
        <dbReference type="ARBA" id="ARBA00004323"/>
    </source>
</evidence>
<dbReference type="SUPFAM" id="SSF56112">
    <property type="entry name" value="Protein kinase-like (PK-like)"/>
    <property type="match status" value="1"/>
</dbReference>
<dbReference type="SUPFAM" id="SSF52540">
    <property type="entry name" value="P-loop containing nucleoside triphosphate hydrolases"/>
    <property type="match status" value="1"/>
</dbReference>
<gene>
    <name evidence="14" type="primary">WBGene00115045</name>
</gene>
<dbReference type="Pfam" id="PF00069">
    <property type="entry name" value="Pkinase"/>
    <property type="match status" value="1"/>
</dbReference>
<evidence type="ECO:0000256" key="10">
    <source>
        <dbReference type="ARBA" id="ARBA00023157"/>
    </source>
</evidence>
<dbReference type="GO" id="GO:0005524">
    <property type="term" value="F:ATP binding"/>
    <property type="evidence" value="ECO:0007669"/>
    <property type="project" value="InterPro"/>
</dbReference>
<organism evidence="14 15">
    <name type="scientific">Pristionchus pacificus</name>
    <name type="common">Parasitic nematode worm</name>
    <dbReference type="NCBI Taxonomy" id="54126"/>
    <lineage>
        <taxon>Eukaryota</taxon>
        <taxon>Metazoa</taxon>
        <taxon>Ecdysozoa</taxon>
        <taxon>Nematoda</taxon>
        <taxon>Chromadorea</taxon>
        <taxon>Rhabditida</taxon>
        <taxon>Rhabditina</taxon>
        <taxon>Diplogasteromorpha</taxon>
        <taxon>Diplogasteroidea</taxon>
        <taxon>Neodiplogasteridae</taxon>
        <taxon>Pristionchus</taxon>
    </lineage>
</organism>
<keyword evidence="4 13" id="KW-0808">Transferase</keyword>
<evidence type="ECO:0000256" key="4">
    <source>
        <dbReference type="ARBA" id="ARBA00022679"/>
    </source>
</evidence>
<accession>A0A2A6B443</accession>
<sequence length="738" mass="84682">MFRRGQKMQLICCVVLLTMGAIYFLMPPSNEVNSGYQNVQRALRRTYDQVRKTLTDKDEKVEGNGVEEVANHNEEVVELHRKEHSITSDYGPVTKDSPMIFIGGVPRSGTTLMRAMLDAHPDVRCGEETRVIPRILGLRAQWKRSEKEWNRLMQAGVTSDVINRAVSAFLLEVIAGHGKPAKRLCNKDPFTMKSAGYLSEIFPNAKYLFMIRDGRATVHSIITREVTITGFDLTSYRQSLEKWNTAISFMNDQCESVKDKCLKVKYEDLVLHPESMMRKILSFLDIEWNPSVLHHEEHIGKEISLSNVERSSDQVVKPVNVDALTKWVGAIPQDVIADMSEIAPMLEKLGYDPNSNPPNYGKPDEIVEKKTDDIHKNANEWYNRAVQVVNDANRVERPDGIIPAAEMKKNQTDAPTADDRSQYEAKEAITIKKGTLIGPYEIMERIAPESGQNTIFIVKDTKKDLMCAMKVEMKEQRSMKCSMLELELWILATMKKKTDASHFCKVFARGSWDKYEFMTLTLCGKSLRNLLKNHPNKKFSLGCALSVASQCLRALMHLHKVGFIHRDVQPSNFAVGRGSQKELRTIYILDFYYIHKFIHTDGVLKDAREKPTKFQGNWKYASKGAHKGTEMSRACDLESWFYVLMEIVNGSLPWSDIKDPAEIFEKKKELRREEAQQNKMFDGLPKDFSKLYKSIRALDYKEEPPYGEFLDLLDEAKKHAHAKEFPYDWEANDWQKKL</sequence>
<evidence type="ECO:0000256" key="9">
    <source>
        <dbReference type="ARBA" id="ARBA00023136"/>
    </source>
</evidence>
<evidence type="ECO:0000256" key="11">
    <source>
        <dbReference type="ARBA" id="ARBA00023180"/>
    </source>
</evidence>
<keyword evidence="6" id="KW-0735">Signal-anchor</keyword>
<reference evidence="14" key="2">
    <citation type="submission" date="2022-06" db="UniProtKB">
        <authorList>
            <consortium name="EnsemblMetazoa"/>
        </authorList>
    </citation>
    <scope>IDENTIFICATION</scope>
    <source>
        <strain evidence="14">PS312</strain>
    </source>
</reference>
<keyword evidence="15" id="KW-1185">Reference proteome</keyword>
<dbReference type="PANTHER" id="PTHR12788">
    <property type="entry name" value="PROTEIN-TYROSINE SULFOTRANSFERASE 2"/>
    <property type="match status" value="1"/>
</dbReference>
<dbReference type="Pfam" id="PF13469">
    <property type="entry name" value="Sulfotransfer_3"/>
    <property type="match status" value="1"/>
</dbReference>
<keyword evidence="8" id="KW-0333">Golgi apparatus</keyword>
<dbReference type="InterPro" id="IPR027417">
    <property type="entry name" value="P-loop_NTPase"/>
</dbReference>
<dbReference type="EnsemblMetazoa" id="PPA25491.1">
    <property type="protein sequence ID" value="PPA25491.1"/>
    <property type="gene ID" value="WBGene00115045"/>
</dbReference>
<dbReference type="PANTHER" id="PTHR12788:SF10">
    <property type="entry name" value="PROTEIN-TYROSINE SULFOTRANSFERASE"/>
    <property type="match status" value="1"/>
</dbReference>
<dbReference type="PROSITE" id="PS50011">
    <property type="entry name" value="PROTEIN_KINASE_DOM"/>
    <property type="match status" value="1"/>
</dbReference>
<evidence type="ECO:0000256" key="12">
    <source>
        <dbReference type="ARBA" id="ARBA00048460"/>
    </source>
</evidence>
<comment type="catalytic activity">
    <reaction evidence="12 13">
        <text>L-tyrosyl-[protein] + 3'-phosphoadenylyl sulfate = O-sulfo-L-tyrosine-[protein] + adenosine 3',5'-bisphosphate + H(+)</text>
        <dbReference type="Rhea" id="RHEA:16801"/>
        <dbReference type="Rhea" id="RHEA-COMP:10136"/>
        <dbReference type="Rhea" id="RHEA-COMP:11688"/>
        <dbReference type="ChEBI" id="CHEBI:15378"/>
        <dbReference type="ChEBI" id="CHEBI:46858"/>
        <dbReference type="ChEBI" id="CHEBI:58339"/>
        <dbReference type="ChEBI" id="CHEBI:58343"/>
        <dbReference type="ChEBI" id="CHEBI:65286"/>
        <dbReference type="EC" id="2.8.2.20"/>
    </reaction>
</comment>
<evidence type="ECO:0000313" key="14">
    <source>
        <dbReference type="EnsemblMetazoa" id="PPA25491.1"/>
    </source>
</evidence>
<keyword evidence="7" id="KW-1133">Transmembrane helix</keyword>
<accession>A0A8R1YM99</accession>